<organism evidence="2 3">
    <name type="scientific">Peptoniphilus ovalis</name>
    <dbReference type="NCBI Taxonomy" id="2841503"/>
    <lineage>
        <taxon>Bacteria</taxon>
        <taxon>Bacillati</taxon>
        <taxon>Bacillota</taxon>
        <taxon>Tissierellia</taxon>
        <taxon>Tissierellales</taxon>
        <taxon>Peptoniphilaceae</taxon>
        <taxon>Peptoniphilus</taxon>
    </lineage>
</organism>
<dbReference type="Proteomes" id="UP000783742">
    <property type="component" value="Unassembled WGS sequence"/>
</dbReference>
<feature type="transmembrane region" description="Helical" evidence="1">
    <location>
        <begin position="177"/>
        <end position="199"/>
    </location>
</feature>
<dbReference type="InterPro" id="IPR024529">
    <property type="entry name" value="ECF_trnsprt_substrate-spec"/>
</dbReference>
<feature type="transmembrane region" description="Helical" evidence="1">
    <location>
        <begin position="219"/>
        <end position="241"/>
    </location>
</feature>
<keyword evidence="1" id="KW-1133">Transmembrane helix</keyword>
<dbReference type="Pfam" id="PF12822">
    <property type="entry name" value="ECF_trnsprt"/>
    <property type="match status" value="1"/>
</dbReference>
<keyword evidence="3" id="KW-1185">Reference proteome</keyword>
<feature type="transmembrane region" description="Helical" evidence="1">
    <location>
        <begin position="12"/>
        <end position="34"/>
    </location>
</feature>
<keyword evidence="1" id="KW-0812">Transmembrane</keyword>
<protein>
    <submittedName>
        <fullName evidence="2">ECF transporter S component</fullName>
    </submittedName>
</protein>
<proteinExistence type="predicted"/>
<feature type="transmembrane region" description="Helical" evidence="1">
    <location>
        <begin position="83"/>
        <end position="107"/>
    </location>
</feature>
<dbReference type="RefSeq" id="WP_216549073.1">
    <property type="nucleotide sequence ID" value="NZ_JAHLQO010000003.1"/>
</dbReference>
<keyword evidence="1" id="KW-0472">Membrane</keyword>
<accession>A0ABS6FGB1</accession>
<reference evidence="2 3" key="1">
    <citation type="submission" date="2021-06" db="EMBL/GenBank/DDBJ databases">
        <authorList>
            <person name="Sun Q."/>
            <person name="Li D."/>
        </authorList>
    </citation>
    <scope>NUCLEOTIDE SEQUENCE [LARGE SCALE GENOMIC DNA]</scope>
    <source>
        <strain evidence="2 3">MSJ-1</strain>
    </source>
</reference>
<comment type="caution">
    <text evidence="2">The sequence shown here is derived from an EMBL/GenBank/DDBJ whole genome shotgun (WGS) entry which is preliminary data.</text>
</comment>
<evidence type="ECO:0000256" key="1">
    <source>
        <dbReference type="SAM" id="Phobius"/>
    </source>
</evidence>
<sequence>MNKTTVRNRKLVIASMLGAITIVLGMTPLGIIPLGFINPTTMHIPVIVAAIAEGPLVGALVGLIFGISSLLNAILRNASPVAFVFYNPLISILPRVLIGITTYYSYAAFQNLSHKNLRNLAKVLWALVAAFLGFLLYKNISTGASLVQITAVSILLLICLGFFIYSFKTSEEDFPIAIGAFVGSMTNTVLVLGGIYLIYAQKYVEALNIPIETAKSAILGVSITSGIPEAILSVIITTAVIKALKSRRS</sequence>
<dbReference type="EMBL" id="JAHLQO010000003">
    <property type="protein sequence ID" value="MBU5669230.1"/>
    <property type="molecule type" value="Genomic_DNA"/>
</dbReference>
<evidence type="ECO:0000313" key="2">
    <source>
        <dbReference type="EMBL" id="MBU5669230.1"/>
    </source>
</evidence>
<feature type="transmembrane region" description="Helical" evidence="1">
    <location>
        <begin position="46"/>
        <end position="71"/>
    </location>
</feature>
<evidence type="ECO:0000313" key="3">
    <source>
        <dbReference type="Proteomes" id="UP000783742"/>
    </source>
</evidence>
<feature type="transmembrane region" description="Helical" evidence="1">
    <location>
        <begin position="119"/>
        <end position="137"/>
    </location>
</feature>
<name>A0ABS6FGB1_9FIRM</name>
<feature type="transmembrane region" description="Helical" evidence="1">
    <location>
        <begin position="143"/>
        <end position="165"/>
    </location>
</feature>
<gene>
    <name evidence="2" type="ORF">KQI68_05165</name>
</gene>